<organism evidence="2">
    <name type="scientific">Elizabethkingia anophelis</name>
    <dbReference type="NCBI Taxonomy" id="1117645"/>
    <lineage>
        <taxon>Bacteria</taxon>
        <taxon>Pseudomonadati</taxon>
        <taxon>Bacteroidota</taxon>
        <taxon>Flavobacteriia</taxon>
        <taxon>Flavobacteriales</taxon>
        <taxon>Weeksellaceae</taxon>
        <taxon>Elizabethkingia</taxon>
    </lineage>
</organism>
<dbReference type="Proteomes" id="UP000189738">
    <property type="component" value="Chromosome"/>
</dbReference>
<evidence type="ECO:0000313" key="3">
    <source>
        <dbReference type="Proteomes" id="UP000189738"/>
    </source>
</evidence>
<reference evidence="2" key="2">
    <citation type="submission" date="2016-06" db="EMBL/GenBank/DDBJ databases">
        <authorList>
            <person name="Nicholson A.C."/>
        </authorList>
    </citation>
    <scope>NUCLEOTIDE SEQUENCE [LARGE SCALE GENOMIC DNA]</scope>
    <source>
        <strain evidence="2">E6809</strain>
    </source>
</reference>
<protein>
    <submittedName>
        <fullName evidence="2">Uncharacterized protein</fullName>
    </submittedName>
</protein>
<proteinExistence type="predicted"/>
<dbReference type="EMBL" id="CP014339">
    <property type="protein sequence ID" value="AQX52449.1"/>
    <property type="molecule type" value="Genomic_DNA"/>
</dbReference>
<dbReference type="AlphaFoldDB" id="A0A494JAR9"/>
<name>A0A494JAR9_9FLAO</name>
<evidence type="ECO:0000313" key="1">
    <source>
        <dbReference type="EMBL" id="AQX52449.1"/>
    </source>
</evidence>
<reference evidence="1 3" key="1">
    <citation type="submission" date="2016-02" db="EMBL/GenBank/DDBJ databases">
        <authorList>
            <person name="Nicholson A.C."/>
            <person name="Humrighouse B.W."/>
            <person name="Loparev V."/>
            <person name="Emery B."/>
            <person name="Graziano J."/>
            <person name="McQuiston J.R."/>
        </authorList>
    </citation>
    <scope>NUCLEOTIDE SEQUENCE [LARGE SCALE GENOMIC DNA]</scope>
    <source>
        <strain evidence="1 3">E6809</strain>
    </source>
</reference>
<gene>
    <name evidence="1" type="ORF">AYC66_17970</name>
    <name evidence="2" type="ORF">BAY09_18070</name>
</gene>
<evidence type="ECO:0000313" key="2">
    <source>
        <dbReference type="EMBL" id="OPB52784.1"/>
    </source>
</evidence>
<dbReference type="EMBL" id="MAHS01000002">
    <property type="protein sequence ID" value="OPB52784.1"/>
    <property type="molecule type" value="Genomic_DNA"/>
</dbReference>
<accession>A0A494JAR9</accession>
<sequence>MQDIQNLHDIVKREIFYPKLNDKEHGSSEREKLTKRLVSMLQMKFDPKPADSDENFLSPQELAMAEFGSYIRRYQLTAEEVIEAYRMGVDKKLLDTSGNIIQVYPNLSIIQAGEVLNAYLNFKAENSLHTNGIKKLKLLLNPEKQISPEEAKENRKKLLQELGEAVKNDKPCGHSFLFYDFVVRKGGLKSYLANADSQKIVLQKKMREVMKFEKMKVKSAFFNSYELAQFSEYFETGSEKILEDMHFSFERLKSMAITQVKNDLVYGWFKKQYKKKQNEQYNYNKPE</sequence>